<keyword evidence="2" id="KW-1185">Reference proteome</keyword>
<protein>
    <submittedName>
        <fullName evidence="1">Uncharacterized protein</fullName>
    </submittedName>
</protein>
<dbReference type="EMBL" id="JAERWL010000016">
    <property type="protein sequence ID" value="MBM9478283.1"/>
    <property type="molecule type" value="Genomic_DNA"/>
</dbReference>
<comment type="caution">
    <text evidence="1">The sequence shown here is derived from an EMBL/GenBank/DDBJ whole genome shotgun (WGS) entry which is preliminary data.</text>
</comment>
<dbReference type="Proteomes" id="UP000663801">
    <property type="component" value="Unassembled WGS sequence"/>
</dbReference>
<gene>
    <name evidence="1" type="ORF">JL107_17685</name>
</gene>
<dbReference type="AlphaFoldDB" id="A0A938YS96"/>
<evidence type="ECO:0000313" key="1">
    <source>
        <dbReference type="EMBL" id="MBM9478283.1"/>
    </source>
</evidence>
<accession>A0A938YS96</accession>
<reference evidence="1" key="1">
    <citation type="submission" date="2021-01" db="EMBL/GenBank/DDBJ databases">
        <title>KCTC 19127 draft genome.</title>
        <authorList>
            <person name="An D."/>
        </authorList>
    </citation>
    <scope>NUCLEOTIDE SEQUENCE</scope>
    <source>
        <strain evidence="1">KCTC 19127</strain>
    </source>
</reference>
<organism evidence="1 2">
    <name type="scientific">Nakamurella flavida</name>
    <dbReference type="NCBI Taxonomy" id="363630"/>
    <lineage>
        <taxon>Bacteria</taxon>
        <taxon>Bacillati</taxon>
        <taxon>Actinomycetota</taxon>
        <taxon>Actinomycetes</taxon>
        <taxon>Nakamurellales</taxon>
        <taxon>Nakamurellaceae</taxon>
        <taxon>Nakamurella</taxon>
    </lineage>
</organism>
<sequence length="244" mass="25164">MAGRPGPPLLVIGELTRQVGDWPNTEAAVDLKEALASGRLIFTAAPDDGSPSSQEIRLGGLARRVQLQSARAAVDAMIAGGTGSCPECPPLRLTAPAPTTLQVSTLVGSSVLPAWDFPVAGTDVHLIRVAVDPGEYLTVEGLEYGPVGGDTTAELLSPRRLRVTFTGSQPATVGPCGRDYAGGAEEDGRVFVVRIAALPNPAPAPADLACGLVAAMRTVEIELTEPLGDRVIITEGVGFAVPRV</sequence>
<name>A0A938YS96_9ACTN</name>
<proteinExistence type="predicted"/>
<evidence type="ECO:0000313" key="2">
    <source>
        <dbReference type="Proteomes" id="UP000663801"/>
    </source>
</evidence>